<feature type="region of interest" description="Disordered" evidence="1">
    <location>
        <begin position="119"/>
        <end position="174"/>
    </location>
</feature>
<feature type="transmembrane region" description="Helical" evidence="2">
    <location>
        <begin position="93"/>
        <end position="115"/>
    </location>
</feature>
<keyword evidence="2" id="KW-0812">Transmembrane</keyword>
<keyword evidence="2" id="KW-0472">Membrane</keyword>
<accession>A0A918ZRF5</accession>
<feature type="transmembrane region" description="Helical" evidence="2">
    <location>
        <begin position="35"/>
        <end position="55"/>
    </location>
</feature>
<evidence type="ECO:0000256" key="2">
    <source>
        <dbReference type="SAM" id="Phobius"/>
    </source>
</evidence>
<evidence type="ECO:0000256" key="1">
    <source>
        <dbReference type="SAM" id="MobiDB-lite"/>
    </source>
</evidence>
<protein>
    <submittedName>
        <fullName evidence="3">Uncharacterized protein</fullName>
    </submittedName>
</protein>
<dbReference type="EMBL" id="BNBC01000005">
    <property type="protein sequence ID" value="GHE63572.1"/>
    <property type="molecule type" value="Genomic_DNA"/>
</dbReference>
<keyword evidence="2" id="KW-1133">Transmembrane helix</keyword>
<reference evidence="3" key="2">
    <citation type="submission" date="2020-09" db="EMBL/GenBank/DDBJ databases">
        <authorList>
            <person name="Sun Q."/>
            <person name="Ohkuma M."/>
        </authorList>
    </citation>
    <scope>NUCLEOTIDE SEQUENCE</scope>
    <source>
        <strain evidence="3">JCM 3302</strain>
    </source>
</reference>
<feature type="transmembrane region" description="Helical" evidence="2">
    <location>
        <begin position="67"/>
        <end position="87"/>
    </location>
</feature>
<keyword evidence="4" id="KW-1185">Reference proteome</keyword>
<gene>
    <name evidence="3" type="ORF">GCM10014715_16300</name>
</gene>
<name>A0A918ZRF5_9ACTN</name>
<comment type="caution">
    <text evidence="3">The sequence shown here is derived from an EMBL/GenBank/DDBJ whole genome shotgun (WGS) entry which is preliminary data.</text>
</comment>
<reference evidence="3" key="1">
    <citation type="journal article" date="2014" name="Int. J. Syst. Evol. Microbiol.">
        <title>Complete genome sequence of Corynebacterium casei LMG S-19264T (=DSM 44701T), isolated from a smear-ripened cheese.</title>
        <authorList>
            <consortium name="US DOE Joint Genome Institute (JGI-PGF)"/>
            <person name="Walter F."/>
            <person name="Albersmeier A."/>
            <person name="Kalinowski J."/>
            <person name="Ruckert C."/>
        </authorList>
    </citation>
    <scope>NUCLEOTIDE SEQUENCE</scope>
    <source>
        <strain evidence="3">JCM 3302</strain>
    </source>
</reference>
<evidence type="ECO:0000313" key="3">
    <source>
        <dbReference type="EMBL" id="GHE63572.1"/>
    </source>
</evidence>
<sequence length="184" mass="18997">MSLMSARGVALRGVGGAGWKGRTARPVSAALEDRMIAETVCSAVSAAGLGIAAVTAYRKRFLAATRIAAYSLVPIGLVMTGVVGWLADTAFSPTAWAGFGLLGCAWVFFATTRGVERRRGGTRKERRAADRAAQGDAVAPAASAPSLGPATRPADRPAARPAKGTSRGEDDFSDIEAILKKHGI</sequence>
<evidence type="ECO:0000313" key="4">
    <source>
        <dbReference type="Proteomes" id="UP000641386"/>
    </source>
</evidence>
<dbReference type="Proteomes" id="UP000641386">
    <property type="component" value="Unassembled WGS sequence"/>
</dbReference>
<organism evidence="3 4">
    <name type="scientific">Streptomyces spiralis</name>
    <dbReference type="NCBI Taxonomy" id="66376"/>
    <lineage>
        <taxon>Bacteria</taxon>
        <taxon>Bacillati</taxon>
        <taxon>Actinomycetota</taxon>
        <taxon>Actinomycetes</taxon>
        <taxon>Kitasatosporales</taxon>
        <taxon>Streptomycetaceae</taxon>
        <taxon>Streptomyces</taxon>
    </lineage>
</organism>
<dbReference type="AlphaFoldDB" id="A0A918ZRF5"/>
<proteinExistence type="predicted"/>
<feature type="compositionally biased region" description="Low complexity" evidence="1">
    <location>
        <begin position="131"/>
        <end position="152"/>
    </location>
</feature>
<feature type="compositionally biased region" description="Basic and acidic residues" evidence="1">
    <location>
        <begin position="119"/>
        <end position="130"/>
    </location>
</feature>